<protein>
    <submittedName>
        <fullName evidence="1">Uncharacterized protein</fullName>
    </submittedName>
</protein>
<proteinExistence type="predicted"/>
<sequence length="60" mass="6903">MRTVFDWRRRLDNARLMERHWLFVRKKKAGQPGMAERAGKVAVQNRTEGTLPVAYTSTGG</sequence>
<evidence type="ECO:0000313" key="1">
    <source>
        <dbReference type="EMBL" id="KYM86216.1"/>
    </source>
</evidence>
<organism evidence="1 2">
    <name type="scientific">Atta colombica</name>
    <dbReference type="NCBI Taxonomy" id="520822"/>
    <lineage>
        <taxon>Eukaryota</taxon>
        <taxon>Metazoa</taxon>
        <taxon>Ecdysozoa</taxon>
        <taxon>Arthropoda</taxon>
        <taxon>Hexapoda</taxon>
        <taxon>Insecta</taxon>
        <taxon>Pterygota</taxon>
        <taxon>Neoptera</taxon>
        <taxon>Endopterygota</taxon>
        <taxon>Hymenoptera</taxon>
        <taxon>Apocrita</taxon>
        <taxon>Aculeata</taxon>
        <taxon>Formicoidea</taxon>
        <taxon>Formicidae</taxon>
        <taxon>Myrmicinae</taxon>
        <taxon>Atta</taxon>
    </lineage>
</organism>
<reference evidence="1 2" key="1">
    <citation type="submission" date="2015-09" db="EMBL/GenBank/DDBJ databases">
        <title>Atta colombica WGS genome.</title>
        <authorList>
            <person name="Nygaard S."/>
            <person name="Hu H."/>
            <person name="Boomsma J."/>
            <person name="Zhang G."/>
        </authorList>
    </citation>
    <scope>NUCLEOTIDE SEQUENCE [LARGE SCALE GENOMIC DNA]</scope>
    <source>
        <strain evidence="1">Treedump-2</strain>
        <tissue evidence="1">Whole body</tissue>
    </source>
</reference>
<name>A0A195BMG0_9HYME</name>
<dbReference type="EMBL" id="KQ976444">
    <property type="protein sequence ID" value="KYM86216.1"/>
    <property type="molecule type" value="Genomic_DNA"/>
</dbReference>
<gene>
    <name evidence="1" type="ORF">ALC53_04183</name>
</gene>
<dbReference type="Proteomes" id="UP000078540">
    <property type="component" value="Unassembled WGS sequence"/>
</dbReference>
<evidence type="ECO:0000313" key="2">
    <source>
        <dbReference type="Proteomes" id="UP000078540"/>
    </source>
</evidence>
<dbReference type="AlphaFoldDB" id="A0A195BMG0"/>
<keyword evidence="2" id="KW-1185">Reference proteome</keyword>
<accession>A0A195BMG0</accession>